<accession>A0A0P0LKV7</accession>
<gene>
    <name evidence="2" type="ORF">BvMPK_3813</name>
</gene>
<dbReference type="EMBL" id="CP013020">
    <property type="protein sequence ID" value="ALK86373.1"/>
    <property type="molecule type" value="Genomic_DNA"/>
</dbReference>
<feature type="region of interest" description="Disordered" evidence="1">
    <location>
        <begin position="1070"/>
        <end position="1108"/>
    </location>
</feature>
<sequence length="1140" mass="130975">MATKYSDIVDLRSGRSTYYLEEEKAGDWSVFIVNDQFNDILRTVVRSAMNNDLDAHKSFWIEGTYGTGKTHAGAVLKHLLCDDVSAIEEWLREEYKLPKFEGLCQSVFDLRKKKRLFPVTLYGASSIAHPDDLSLQLQQKIQEALIKARLTDLEVKTDYDTYIKHIDENQQFWEMLIEQSPKLSAVTPNVDKLRKELSDLEPKTLRVVQDALRDAGFHIRMENANITQWFFEVQEKLKEKTEYDGLLIIWDEFTTLLTLDIGLNILVQLQELTERAMAQENDSYFLFISHPSALNSLKAEERQKTIGRYHYMKYNMEPVSAYKIMSRKFRMTGTNEEYLSVFSPVLDKFDNLINHYTENLPNAVETTRDIKSLMPVHPATALLATFYAREAGSSSRSVFQFLGENETIREFLNNEVVFAKRDTITADFLWDYVIGEFNENVTKFGAVTERYNTYCSNIENEGEVAMKVFKGTLLLNALNNIANHKEVTPSEENILRLFEGTSFAEQVADVLTMFDNKGYIQRAPGNVFSIQFTALPTKEIEDAKESLRNREFKYLSQVLTFNDSASKEVDKILTNLCRPYSFKFYSLDINEYTLFNKIENGRKDAKGYELFLALLFGKTTTEIQTLREYAEHASVDPRFADTCFIVFDAPFGEKEYDRFIEYQANAKCAQKFNFTDQYQVHVKNAASILTDYIIKNVRRENFYLYLGESHNTYSASKLTSTLDRVIAPRLFCKGPEALELCVGKSKTYWKKESTKKIVQLVLSFNTKTDIVNQLNAQQSLVKILLEASVDENLEFKPDIDQQRNPLYLVYKFVEDKIKRTDKQNLFNLAEKFEELSNPPYGLFQTCSCMAMLAFALRPYIGKMFDTNGKPREAQHLVEDVVATFDCWEKGNKNPKISFKFETKEEGQLCKSLIKCFSLDSLNGYHDISSLKDARWAILHEYSVLKGYPLWALKYAIPATIKNAGLEEPAQKLIDDVLTICFETTHRNPSMMVDIVEGIKSMNFEIRAWFKDNTYFKQGFEQFLMSEPNVALQSEDLDKAFAFIKQNMQGEIGLWGETEVLDQLKNWALSQKPAPTPTPPIQPIPGGAAPIPPVPPTAPAPGRREQAKDKVQLISNVEDAKDILLRLIELDMETIIDTILE</sequence>
<reference evidence="2 3" key="2">
    <citation type="journal article" date="2016" name="Genome Biol. Evol.">
        <title>Extensive mobilome-driven genome diversification in mouse gut-associated Bacteroides vulgatus mpk.</title>
        <authorList>
            <person name="Lange A."/>
            <person name="Beier S."/>
            <person name="Steimle A."/>
            <person name="Autenrieth I.B."/>
            <person name="Huson D.H."/>
            <person name="Frick J.S."/>
        </authorList>
    </citation>
    <scope>NUCLEOTIDE SEQUENCE [LARGE SCALE GENOMIC DNA]</scope>
    <source>
        <strain evidence="3">mpk</strain>
    </source>
</reference>
<dbReference type="PATRIC" id="fig|821.40.peg.4578"/>
<reference evidence="3" key="1">
    <citation type="submission" date="2015-10" db="EMBL/GenBank/DDBJ databases">
        <title>Extensive mobilome-driven genome diversification in gut-associated Bacteroides vulgatus mpk.</title>
        <authorList>
            <person name="Beier S."/>
            <person name="Lange A."/>
            <person name="Huson D.H."/>
            <person name="Frick J.-S."/>
            <person name="Autenrieth I.B."/>
        </authorList>
    </citation>
    <scope>NUCLEOTIDE SEQUENCE [LARGE SCALE GENOMIC DNA]</scope>
    <source>
        <strain evidence="3">mpk</strain>
    </source>
</reference>
<dbReference type="AlphaFoldDB" id="A0A0P0LKV7"/>
<evidence type="ECO:0008006" key="4">
    <source>
        <dbReference type="Google" id="ProtNLM"/>
    </source>
</evidence>
<organism evidence="2 3">
    <name type="scientific">Phocaeicola vulgatus</name>
    <name type="common">Bacteroides vulgatus</name>
    <dbReference type="NCBI Taxonomy" id="821"/>
    <lineage>
        <taxon>Bacteria</taxon>
        <taxon>Pseudomonadati</taxon>
        <taxon>Bacteroidota</taxon>
        <taxon>Bacteroidia</taxon>
        <taxon>Bacteroidales</taxon>
        <taxon>Bacteroidaceae</taxon>
        <taxon>Phocaeicola</taxon>
    </lineage>
</organism>
<dbReference type="Proteomes" id="UP000061587">
    <property type="component" value="Chromosome"/>
</dbReference>
<feature type="compositionally biased region" description="Pro residues" evidence="1">
    <location>
        <begin position="1073"/>
        <end position="1082"/>
    </location>
</feature>
<feature type="compositionally biased region" description="Pro residues" evidence="1">
    <location>
        <begin position="1089"/>
        <end position="1098"/>
    </location>
</feature>
<protein>
    <recommendedName>
        <fullName evidence="4">BREX system P-loop protein BrxC</fullName>
    </recommendedName>
</protein>
<evidence type="ECO:0000256" key="1">
    <source>
        <dbReference type="SAM" id="MobiDB-lite"/>
    </source>
</evidence>
<proteinExistence type="predicted"/>
<evidence type="ECO:0000313" key="2">
    <source>
        <dbReference type="EMBL" id="ALK86373.1"/>
    </source>
</evidence>
<name>A0A0P0LKV7_PHOVU</name>
<evidence type="ECO:0000313" key="3">
    <source>
        <dbReference type="Proteomes" id="UP000061587"/>
    </source>
</evidence>